<feature type="transmembrane region" description="Helical" evidence="8">
    <location>
        <begin position="57"/>
        <end position="78"/>
    </location>
</feature>
<accession>A0A091C371</accession>
<dbReference type="InterPro" id="IPR007210">
    <property type="entry name" value="ABC_Gly_betaine_transp_sub-bd"/>
</dbReference>
<feature type="transmembrane region" description="Helical" evidence="8">
    <location>
        <begin position="178"/>
        <end position="198"/>
    </location>
</feature>
<comment type="subcellular location">
    <subcellularLocation>
        <location evidence="8">Cell membrane</location>
        <topology evidence="8">Multi-pass membrane protein</topology>
    </subcellularLocation>
    <subcellularLocation>
        <location evidence="1">Membrane</location>
        <topology evidence="1">Multi-pass membrane protein</topology>
    </subcellularLocation>
</comment>
<evidence type="ECO:0000256" key="3">
    <source>
        <dbReference type="ARBA" id="ARBA00022692"/>
    </source>
</evidence>
<sequence length="510" mass="56355">MENLLETFTERRGELWSELLNHLGISVISLLIAMLIAIPLAIWVVRYKKVAEIGLQIAGILQTIPSLALLGLLIPLVGIGTTPAIIALVIYALLPIFQNTYLGISEIDPAIEEAADAFGMSKMRKLFKVELPMARPAIVSGIRTAMVLIIGTATLAALIGAGGLGTFILLGIDRNDMPLIIIGTVSAALLSIILSSLIRWFERAKPWQSMIGLAVLVVLLGGSGAYSAYANRQQTITIAGKLGSEPEILINMYKDLIEDEDSDINVEVEPNFGKTTFLYNAVKNDQIDIYPEFTGTVLETLIDDESIDTQGLSEEETYSQAREKLQEQDQLTLLEPMSYNNAYALAVKDDFKEEQQLESISDLASIEEDIQAGMTLEFIDREDGLRGIEDLYDLDFETSSMEPALRYQAIDDGRVNLIDAYSTDSELRQYHLSILNDDRGLFPKYQGAPLMSTEFAEDNPQVVEALDKLGGKITEEEMQEMNYEVNVEDQAPDEVAHNYLDDNGLLEGDE</sequence>
<feature type="transmembrane region" description="Helical" evidence="8">
    <location>
        <begin position="210"/>
        <end position="229"/>
    </location>
</feature>
<protein>
    <submittedName>
        <fullName evidence="10">Substrate-binding component of an ABC superfamily L-proline/glycine/betaine transporter</fullName>
    </submittedName>
</protein>
<evidence type="ECO:0000256" key="1">
    <source>
        <dbReference type="ARBA" id="ARBA00004141"/>
    </source>
</evidence>
<feature type="transmembrane region" description="Helical" evidence="8">
    <location>
        <begin position="20"/>
        <end position="45"/>
    </location>
</feature>
<keyword evidence="11" id="KW-1185">Reference proteome</keyword>
<comment type="similarity">
    <text evidence="8">Belongs to the binding-protein-dependent transport system permease family.</text>
</comment>
<dbReference type="PANTHER" id="PTHR30177">
    <property type="entry name" value="GLYCINE BETAINE/L-PROLINE TRANSPORT SYSTEM PERMEASE PROTEIN PROW"/>
    <property type="match status" value="1"/>
</dbReference>
<keyword evidence="4 8" id="KW-1133">Transmembrane helix</keyword>
<feature type="transmembrane region" description="Helical" evidence="8">
    <location>
        <begin position="84"/>
        <end position="104"/>
    </location>
</feature>
<feature type="transmembrane region" description="Helical" evidence="8">
    <location>
        <begin position="145"/>
        <end position="172"/>
    </location>
</feature>
<dbReference type="GO" id="GO:0022857">
    <property type="term" value="F:transmembrane transporter activity"/>
    <property type="evidence" value="ECO:0007669"/>
    <property type="project" value="InterPro"/>
</dbReference>
<dbReference type="InterPro" id="IPR035906">
    <property type="entry name" value="MetI-like_sf"/>
</dbReference>
<gene>
    <name evidence="10" type="ORF">TMU3MR103_0521</name>
</gene>
<evidence type="ECO:0000256" key="4">
    <source>
        <dbReference type="ARBA" id="ARBA00022989"/>
    </source>
</evidence>
<dbReference type="Pfam" id="PF00528">
    <property type="entry name" value="BPD_transp_1"/>
    <property type="match status" value="1"/>
</dbReference>
<dbReference type="Gene3D" id="3.40.190.120">
    <property type="entry name" value="Osmoprotection protein (prox), domain 2"/>
    <property type="match status" value="1"/>
</dbReference>
<dbReference type="FunFam" id="1.10.3720.10:FF:000001">
    <property type="entry name" value="Glycine betaine ABC transporter, permease"/>
    <property type="match status" value="1"/>
</dbReference>
<dbReference type="AlphaFoldDB" id="A0A091C371"/>
<dbReference type="InterPro" id="IPR058089">
    <property type="entry name" value="EgtUBC_SBD"/>
</dbReference>
<comment type="similarity">
    <text evidence="6">In the C-terminal section; belongs to the OsmX family.</text>
</comment>
<dbReference type="RefSeq" id="WP_028790268.1">
    <property type="nucleotide sequence ID" value="NZ_JPVT01000052.1"/>
</dbReference>
<comment type="similarity">
    <text evidence="7">In the N-terminal section; belongs to the binding-protein-dependent transport system permease family.</text>
</comment>
<dbReference type="Proteomes" id="UP000029381">
    <property type="component" value="Unassembled WGS sequence"/>
</dbReference>
<dbReference type="GO" id="GO:0031460">
    <property type="term" value="P:glycine betaine transport"/>
    <property type="evidence" value="ECO:0007669"/>
    <property type="project" value="TreeGrafter"/>
</dbReference>
<dbReference type="Pfam" id="PF04069">
    <property type="entry name" value="OpuAC"/>
    <property type="match status" value="1"/>
</dbReference>
<name>A0A091C371_9ENTE</name>
<keyword evidence="5 8" id="KW-0472">Membrane</keyword>
<keyword evidence="2 8" id="KW-0813">Transport</keyword>
<dbReference type="EMBL" id="JPVT01000052">
    <property type="protein sequence ID" value="KFN92286.1"/>
    <property type="molecule type" value="Genomic_DNA"/>
</dbReference>
<evidence type="ECO:0000313" key="10">
    <source>
        <dbReference type="EMBL" id="KFN92286.1"/>
    </source>
</evidence>
<keyword evidence="3 8" id="KW-0812">Transmembrane</keyword>
<dbReference type="PROSITE" id="PS50928">
    <property type="entry name" value="ABC_TM1"/>
    <property type="match status" value="1"/>
</dbReference>
<evidence type="ECO:0000256" key="6">
    <source>
        <dbReference type="ARBA" id="ARBA00035642"/>
    </source>
</evidence>
<proteinExistence type="inferred from homology"/>
<dbReference type="GO" id="GO:0043190">
    <property type="term" value="C:ATP-binding cassette (ABC) transporter complex"/>
    <property type="evidence" value="ECO:0007669"/>
    <property type="project" value="InterPro"/>
</dbReference>
<feature type="domain" description="ABC transmembrane type-1" evidence="9">
    <location>
        <begin position="19"/>
        <end position="198"/>
    </location>
</feature>
<dbReference type="InterPro" id="IPR051204">
    <property type="entry name" value="ABC_transp_perm/SBD"/>
</dbReference>
<dbReference type="InterPro" id="IPR000515">
    <property type="entry name" value="MetI-like"/>
</dbReference>
<dbReference type="Gene3D" id="3.40.190.10">
    <property type="entry name" value="Periplasmic binding protein-like II"/>
    <property type="match status" value="1"/>
</dbReference>
<organism evidence="10 11">
    <name type="scientific">Tetragenococcus muriaticus 3MR10-3</name>
    <dbReference type="NCBI Taxonomy" id="1302648"/>
    <lineage>
        <taxon>Bacteria</taxon>
        <taxon>Bacillati</taxon>
        <taxon>Bacillota</taxon>
        <taxon>Bacilli</taxon>
        <taxon>Lactobacillales</taxon>
        <taxon>Enterococcaceae</taxon>
        <taxon>Tetragenococcus</taxon>
    </lineage>
</organism>
<evidence type="ECO:0000313" key="11">
    <source>
        <dbReference type="Proteomes" id="UP000029381"/>
    </source>
</evidence>
<evidence type="ECO:0000256" key="5">
    <source>
        <dbReference type="ARBA" id="ARBA00023136"/>
    </source>
</evidence>
<reference evidence="10 11" key="1">
    <citation type="submission" date="2014-08" db="EMBL/GenBank/DDBJ databases">
        <title>Genome sequence of Tetragenococcus muriaticus.</title>
        <authorList>
            <person name="Chuea-nongthon C."/>
            <person name="Rodtong S."/>
            <person name="Yongsawatdigul J."/>
            <person name="Steele J.L."/>
            <person name="Liu X.-y."/>
            <person name="Speers J."/>
            <person name="Glasner J.D."/>
            <person name="Neeno-Eckwall E.C."/>
        </authorList>
    </citation>
    <scope>NUCLEOTIDE SEQUENCE [LARGE SCALE GENOMIC DNA]</scope>
    <source>
        <strain evidence="10 11">3MR10-3</strain>
    </source>
</reference>
<dbReference type="SUPFAM" id="SSF53850">
    <property type="entry name" value="Periplasmic binding protein-like II"/>
    <property type="match status" value="1"/>
</dbReference>
<evidence type="ECO:0000256" key="2">
    <source>
        <dbReference type="ARBA" id="ARBA00022448"/>
    </source>
</evidence>
<evidence type="ECO:0000259" key="9">
    <source>
        <dbReference type="PROSITE" id="PS50928"/>
    </source>
</evidence>
<dbReference type="CDD" id="cd13610">
    <property type="entry name" value="PBP2_ChoS"/>
    <property type="match status" value="1"/>
</dbReference>
<evidence type="ECO:0000256" key="8">
    <source>
        <dbReference type="RuleBase" id="RU363032"/>
    </source>
</evidence>
<dbReference type="CDD" id="cd06261">
    <property type="entry name" value="TM_PBP2"/>
    <property type="match status" value="1"/>
</dbReference>
<dbReference type="PATRIC" id="fig|1302648.3.peg.507"/>
<evidence type="ECO:0000256" key="7">
    <source>
        <dbReference type="ARBA" id="ARBA00035652"/>
    </source>
</evidence>
<dbReference type="PANTHER" id="PTHR30177:SF4">
    <property type="entry name" value="OSMOPROTECTANT IMPORT PERMEASE PROTEIN OSMW"/>
    <property type="match status" value="1"/>
</dbReference>
<comment type="caution">
    <text evidence="10">The sequence shown here is derived from an EMBL/GenBank/DDBJ whole genome shotgun (WGS) entry which is preliminary data.</text>
</comment>
<dbReference type="SUPFAM" id="SSF161098">
    <property type="entry name" value="MetI-like"/>
    <property type="match status" value="1"/>
</dbReference>
<dbReference type="Gene3D" id="1.10.3720.10">
    <property type="entry name" value="MetI-like"/>
    <property type="match status" value="1"/>
</dbReference>